<comment type="caution">
    <text evidence="3">The sequence shown here is derived from an EMBL/GenBank/DDBJ whole genome shotgun (WGS) entry which is preliminary data.</text>
</comment>
<name>A0A1D2N0C5_ORCCI</name>
<evidence type="ECO:0000256" key="1">
    <source>
        <dbReference type="SAM" id="Coils"/>
    </source>
</evidence>
<feature type="coiled-coil region" evidence="1">
    <location>
        <begin position="173"/>
        <end position="211"/>
    </location>
</feature>
<dbReference type="Proteomes" id="UP000094527">
    <property type="component" value="Unassembled WGS sequence"/>
</dbReference>
<proteinExistence type="predicted"/>
<dbReference type="EMBL" id="LJIJ01000328">
    <property type="protein sequence ID" value="ODM98743.1"/>
    <property type="molecule type" value="Genomic_DNA"/>
</dbReference>
<feature type="compositionally biased region" description="Low complexity" evidence="2">
    <location>
        <begin position="61"/>
        <end position="91"/>
    </location>
</feature>
<feature type="compositionally biased region" description="Polar residues" evidence="2">
    <location>
        <begin position="34"/>
        <end position="46"/>
    </location>
</feature>
<keyword evidence="4" id="KW-1185">Reference proteome</keyword>
<organism evidence="3 4">
    <name type="scientific">Orchesella cincta</name>
    <name type="common">Springtail</name>
    <name type="synonym">Podura cincta</name>
    <dbReference type="NCBI Taxonomy" id="48709"/>
    <lineage>
        <taxon>Eukaryota</taxon>
        <taxon>Metazoa</taxon>
        <taxon>Ecdysozoa</taxon>
        <taxon>Arthropoda</taxon>
        <taxon>Hexapoda</taxon>
        <taxon>Collembola</taxon>
        <taxon>Entomobryomorpha</taxon>
        <taxon>Entomobryoidea</taxon>
        <taxon>Orchesellidae</taxon>
        <taxon>Orchesellinae</taxon>
        <taxon>Orchesella</taxon>
    </lineage>
</organism>
<accession>A0A1D2N0C5</accession>
<evidence type="ECO:0000313" key="3">
    <source>
        <dbReference type="EMBL" id="ODM98743.1"/>
    </source>
</evidence>
<sequence length="271" mass="30199">MNRNRLGPVGKNYASSGLDANANESEAPLLRGHGQSNGELESSGKSCTKVPGSAEPLIDPTNTSSNTSNLIISKSKSSNNRVSSNNQQNIQNSVLLQENTSLKEEVSRLTSVVSDLQEQISRLAASGEDSRKALEGCLANADTRSVALSIVAQHCDTERLEVYEQLLQQQVENNAWKQRLDEKLAELQKLQSEYEKEREESQEEIKSLIAAHEVEVDVTVRNCENKLEQSIFNNTHEINFCLETKMESEFMNELCIPLEWKQFDSLVSPKS</sequence>
<reference evidence="3 4" key="1">
    <citation type="journal article" date="2016" name="Genome Biol. Evol.">
        <title>Gene Family Evolution Reflects Adaptation to Soil Environmental Stressors in the Genome of the Collembolan Orchesella cincta.</title>
        <authorList>
            <person name="Faddeeva-Vakhrusheva A."/>
            <person name="Derks M.F."/>
            <person name="Anvar S.Y."/>
            <person name="Agamennone V."/>
            <person name="Suring W."/>
            <person name="Smit S."/>
            <person name="van Straalen N.M."/>
            <person name="Roelofs D."/>
        </authorList>
    </citation>
    <scope>NUCLEOTIDE SEQUENCE [LARGE SCALE GENOMIC DNA]</scope>
    <source>
        <tissue evidence="3">Mixed pool</tissue>
    </source>
</reference>
<feature type="region of interest" description="Disordered" evidence="2">
    <location>
        <begin position="1"/>
        <end position="91"/>
    </location>
</feature>
<evidence type="ECO:0000256" key="2">
    <source>
        <dbReference type="SAM" id="MobiDB-lite"/>
    </source>
</evidence>
<protein>
    <submittedName>
        <fullName evidence="3">Uncharacterized protein</fullName>
    </submittedName>
</protein>
<keyword evidence="1" id="KW-0175">Coiled coil</keyword>
<gene>
    <name evidence="3" type="ORF">Ocin01_07941</name>
</gene>
<dbReference type="AlphaFoldDB" id="A0A1D2N0C5"/>
<evidence type="ECO:0000313" key="4">
    <source>
        <dbReference type="Proteomes" id="UP000094527"/>
    </source>
</evidence>